<organism evidence="1 2">
    <name type="scientific">Pandoravirus salinus</name>
    <dbReference type="NCBI Taxonomy" id="1349410"/>
    <lineage>
        <taxon>Viruses</taxon>
        <taxon>Pandoravirus</taxon>
    </lineage>
</organism>
<name>A0A291ATT4_9VIRU</name>
<keyword evidence="2" id="KW-1185">Reference proteome</keyword>
<proteinExistence type="predicted"/>
<gene>
    <name evidence="1" type="ORF">psal_cds_1190</name>
</gene>
<accession>A0A291ATT4</accession>
<sequence length="360" mass="38117">MASPLELLLWHCPPVVDALAARLSMTAVAALGAASLALRAIMHGPEVLGRRLAAEGAFCFRSLKILRPWASNGAFASVGQVGVGDIVVRVRVPSEVLSDGARWSRCRARLSAVWVRVRDAGCPLAPDLFAEGVLAGATCGDARLVARCVGSATEYMCRTDEYIQALDAATALNNRAWHESDLARAAPVVLHVTTLMLARAHALATGDRVGGSVSMGEAAYDPRDDDPARLYRRSACHIGTGLERIEAEALRRLFGAFCSNHSVRSPEAYALAAHVVGLFTGLGRDAAPYAREDALAALIRDCVAAAPDARDRDPRWYAMLACVATKLGRLPGAPVDFYGASAAPRFEGMDAHTSSACSVP</sequence>
<evidence type="ECO:0000313" key="2">
    <source>
        <dbReference type="Proteomes" id="UP000204584"/>
    </source>
</evidence>
<dbReference type="EMBL" id="KC977571">
    <property type="protein sequence ID" value="ATE82290.1"/>
    <property type="molecule type" value="Genomic_DNA"/>
</dbReference>
<dbReference type="KEGG" id="vg:34568382"/>
<reference evidence="1 2" key="1">
    <citation type="journal article" date="2013" name="Science">
        <title>Pandoraviruses: amoeba viruses with genomes up to 2.5 Mb reaching that of parasitic eukaryotes.</title>
        <authorList>
            <person name="Philippe N."/>
            <person name="Legendre M."/>
            <person name="Doutre G."/>
            <person name="Coute Y."/>
            <person name="Poirot O."/>
            <person name="Lescot M."/>
            <person name="Arslan D."/>
            <person name="Seltzer V."/>
            <person name="Bertaux L."/>
            <person name="Bruley C."/>
            <person name="Garin J."/>
            <person name="Claverie J.M."/>
            <person name="Abergel C."/>
        </authorList>
    </citation>
    <scope>NUCLEOTIDE SEQUENCE [LARGE SCALE GENOMIC DNA]</scope>
</reference>
<evidence type="ECO:0000313" key="1">
    <source>
        <dbReference type="EMBL" id="ATE82290.1"/>
    </source>
</evidence>
<protein>
    <submittedName>
        <fullName evidence="1">Uncharacterized protein</fullName>
    </submittedName>
</protein>
<dbReference type="GeneID" id="34568382"/>
<dbReference type="RefSeq" id="YP_009430129.1">
    <property type="nucleotide sequence ID" value="NC_022098.1"/>
</dbReference>
<dbReference type="Proteomes" id="UP000204584">
    <property type="component" value="Segment"/>
</dbReference>